<dbReference type="RefSeq" id="WP_228317177.1">
    <property type="nucleotide sequence ID" value="NZ_JAFFQI010000199.1"/>
</dbReference>
<comment type="caution">
    <text evidence="2">The sequence shown here is derived from an EMBL/GenBank/DDBJ whole genome shotgun (WGS) entry which is preliminary data.</text>
</comment>
<dbReference type="EMBL" id="JAFFQI010000199">
    <property type="protein sequence ID" value="MCD0268365.1"/>
    <property type="molecule type" value="Genomic_DNA"/>
</dbReference>
<feature type="transmembrane region" description="Helical" evidence="1">
    <location>
        <begin position="6"/>
        <end position="27"/>
    </location>
</feature>
<accession>A0ABS8NZ36</accession>
<evidence type="ECO:0000313" key="2">
    <source>
        <dbReference type="EMBL" id="MCD0268365.1"/>
    </source>
</evidence>
<name>A0ABS8NZ36_9XANT</name>
<keyword evidence="1" id="KW-0472">Membrane</keyword>
<organism evidence="2 3">
    <name type="scientific">Xanthomonas melonis</name>
    <dbReference type="NCBI Taxonomy" id="56456"/>
    <lineage>
        <taxon>Bacteria</taxon>
        <taxon>Pseudomonadati</taxon>
        <taxon>Pseudomonadota</taxon>
        <taxon>Gammaproteobacteria</taxon>
        <taxon>Lysobacterales</taxon>
        <taxon>Lysobacteraceae</taxon>
        <taxon>Xanthomonas</taxon>
    </lineage>
</organism>
<proteinExistence type="predicted"/>
<keyword evidence="1" id="KW-1133">Transmembrane helix</keyword>
<keyword evidence="1" id="KW-0812">Transmembrane</keyword>
<evidence type="ECO:0000313" key="3">
    <source>
        <dbReference type="Proteomes" id="UP001430396"/>
    </source>
</evidence>
<dbReference type="Proteomes" id="UP001430396">
    <property type="component" value="Unassembled WGS sequence"/>
</dbReference>
<evidence type="ECO:0000256" key="1">
    <source>
        <dbReference type="SAM" id="Phobius"/>
    </source>
</evidence>
<keyword evidence="3" id="KW-1185">Reference proteome</keyword>
<sequence length="71" mass="8083">MSEHLYLLTICLPLGTLLAIFGMRYFAAVRQARAQLEYIQAYRTLAEQTHAALADMRVRLDSIEKILKDVG</sequence>
<reference evidence="2" key="1">
    <citation type="submission" date="2021-02" db="EMBL/GenBank/DDBJ databases">
        <title>Copper resistance gene diversity in local Xanthomonas species at agrochemical polluted sites in Trinidad, Trinidad and Tobago.</title>
        <authorList>
            <person name="Ramnarine S.D.B.J."/>
            <person name="Ramsubhag A."/>
            <person name="Jayaraman J."/>
        </authorList>
    </citation>
    <scope>NUCLEOTIDE SEQUENCE</scope>
    <source>
        <strain evidence="2">CaNP6A</strain>
    </source>
</reference>
<protein>
    <submittedName>
        <fullName evidence="2">Uncharacterized protein</fullName>
    </submittedName>
</protein>
<gene>
    <name evidence="2" type="ORF">JWH11_18400</name>
</gene>